<feature type="domain" description="GP-PDE" evidence="1">
    <location>
        <begin position="49"/>
        <end position="291"/>
    </location>
</feature>
<sequence>MKFHYLLFFALTIVFASCKQEEKVHHYIKFNKTEELYQFLKWSPENRFPLISAHRGGPMSGFPENCIETFDNATTYNPVIIEFDIAYSKDSVMVIMHDDKLDRTSTGKGEIGNYTYDELKAFNLKDDEGKETNFKIPTLDSVLSWSKGKVLLTIDLKKGVSYAKVIKKVRKYKVESNSIIITYTADQAKEVHQLAPDLMISASVQKKSELRRLNALGIPNNRIVAFNGVSAPDKELYQYLHGKGITTILGTMGNIDKSSIANPAKLVYYHLVNNGADILSGDNLPQASEQLDKFRYNKKLASKHIE</sequence>
<accession>A0A317F0C6</accession>
<dbReference type="InterPro" id="IPR017946">
    <property type="entry name" value="PLC-like_Pdiesterase_TIM-brl"/>
</dbReference>
<dbReference type="CDD" id="cd08566">
    <property type="entry name" value="GDPD_AtGDE_like"/>
    <property type="match status" value="1"/>
</dbReference>
<comment type="caution">
    <text evidence="2">The sequence shown here is derived from an EMBL/GenBank/DDBJ whole genome shotgun (WGS) entry which is preliminary data.</text>
</comment>
<organism evidence="2 3">
    <name type="scientific">Pedobacter paludis</name>
    <dbReference type="NCBI Taxonomy" id="2203212"/>
    <lineage>
        <taxon>Bacteria</taxon>
        <taxon>Pseudomonadati</taxon>
        <taxon>Bacteroidota</taxon>
        <taxon>Sphingobacteriia</taxon>
        <taxon>Sphingobacteriales</taxon>
        <taxon>Sphingobacteriaceae</taxon>
        <taxon>Pedobacter</taxon>
    </lineage>
</organism>
<dbReference type="AlphaFoldDB" id="A0A317F0C6"/>
<dbReference type="GO" id="GO:0008889">
    <property type="term" value="F:glycerophosphodiester phosphodiesterase activity"/>
    <property type="evidence" value="ECO:0007669"/>
    <property type="project" value="TreeGrafter"/>
</dbReference>
<dbReference type="OrthoDB" id="384721at2"/>
<protein>
    <submittedName>
        <fullName evidence="2">Glycerophosphodiester phosphodiesterase</fullName>
    </submittedName>
</protein>
<dbReference type="PANTHER" id="PTHR46320:SF1">
    <property type="entry name" value="GLYCEROPHOSPHODIESTER PHOSPHODIESTERASE 1"/>
    <property type="match status" value="1"/>
</dbReference>
<dbReference type="GO" id="GO:0005886">
    <property type="term" value="C:plasma membrane"/>
    <property type="evidence" value="ECO:0007669"/>
    <property type="project" value="TreeGrafter"/>
</dbReference>
<dbReference type="PROSITE" id="PS51704">
    <property type="entry name" value="GP_PDE"/>
    <property type="match status" value="1"/>
</dbReference>
<dbReference type="Proteomes" id="UP000245391">
    <property type="component" value="Unassembled WGS sequence"/>
</dbReference>
<dbReference type="RefSeq" id="WP_109930107.1">
    <property type="nucleotide sequence ID" value="NZ_QGNY01000004.1"/>
</dbReference>
<keyword evidence="3" id="KW-1185">Reference proteome</keyword>
<evidence type="ECO:0000313" key="2">
    <source>
        <dbReference type="EMBL" id="PWS31329.1"/>
    </source>
</evidence>
<name>A0A317F0C6_9SPHI</name>
<dbReference type="PANTHER" id="PTHR46320">
    <property type="entry name" value="GLYCEROPHOSPHODIESTER PHOSPHODIESTERASE 1"/>
    <property type="match status" value="1"/>
</dbReference>
<reference evidence="3" key="1">
    <citation type="submission" date="2018-05" db="EMBL/GenBank/DDBJ databases">
        <title>Pedobacter paludis sp. nov., isolated from wetland soil.</title>
        <authorList>
            <person name="Zhang Y."/>
        </authorList>
    </citation>
    <scope>NUCLEOTIDE SEQUENCE [LARGE SCALE GENOMIC DNA]</scope>
    <source>
        <strain evidence="3">R-8</strain>
    </source>
</reference>
<dbReference type="Pfam" id="PF03009">
    <property type="entry name" value="GDPD"/>
    <property type="match status" value="1"/>
</dbReference>
<dbReference type="Gene3D" id="3.20.20.190">
    <property type="entry name" value="Phosphatidylinositol (PI) phosphodiesterase"/>
    <property type="match status" value="1"/>
</dbReference>
<proteinExistence type="predicted"/>
<gene>
    <name evidence="2" type="ORF">DF947_12040</name>
</gene>
<dbReference type="SUPFAM" id="SSF51695">
    <property type="entry name" value="PLC-like phosphodiesterases"/>
    <property type="match status" value="1"/>
</dbReference>
<dbReference type="GO" id="GO:0006644">
    <property type="term" value="P:phospholipid metabolic process"/>
    <property type="evidence" value="ECO:0007669"/>
    <property type="project" value="TreeGrafter"/>
</dbReference>
<dbReference type="EMBL" id="QGNY01000004">
    <property type="protein sequence ID" value="PWS31329.1"/>
    <property type="molecule type" value="Genomic_DNA"/>
</dbReference>
<evidence type="ECO:0000259" key="1">
    <source>
        <dbReference type="PROSITE" id="PS51704"/>
    </source>
</evidence>
<dbReference type="GO" id="GO:0070291">
    <property type="term" value="P:N-acylethanolamine metabolic process"/>
    <property type="evidence" value="ECO:0007669"/>
    <property type="project" value="TreeGrafter"/>
</dbReference>
<dbReference type="InterPro" id="IPR030395">
    <property type="entry name" value="GP_PDE_dom"/>
</dbReference>
<dbReference type="GO" id="GO:0006580">
    <property type="term" value="P:ethanolamine metabolic process"/>
    <property type="evidence" value="ECO:0007669"/>
    <property type="project" value="TreeGrafter"/>
</dbReference>
<dbReference type="PROSITE" id="PS51257">
    <property type="entry name" value="PROKAR_LIPOPROTEIN"/>
    <property type="match status" value="1"/>
</dbReference>
<evidence type="ECO:0000313" key="3">
    <source>
        <dbReference type="Proteomes" id="UP000245391"/>
    </source>
</evidence>